<dbReference type="InterPro" id="IPR028098">
    <property type="entry name" value="Glyco_trans_4-like_N"/>
</dbReference>
<evidence type="ECO:0000256" key="1">
    <source>
        <dbReference type="ARBA" id="ARBA00021292"/>
    </source>
</evidence>
<dbReference type="PANTHER" id="PTHR45947">
    <property type="entry name" value="SULFOQUINOVOSYL TRANSFERASE SQD2"/>
    <property type="match status" value="1"/>
</dbReference>
<evidence type="ECO:0000313" key="7">
    <source>
        <dbReference type="Proteomes" id="UP001500956"/>
    </source>
</evidence>
<dbReference type="SUPFAM" id="SSF53756">
    <property type="entry name" value="UDP-Glycosyltransferase/glycogen phosphorylase"/>
    <property type="match status" value="1"/>
</dbReference>
<feature type="domain" description="Glycosyltransferase subfamily 4-like N-terminal" evidence="5">
    <location>
        <begin position="2"/>
        <end position="170"/>
    </location>
</feature>
<dbReference type="Gene3D" id="3.40.50.2000">
    <property type="entry name" value="Glycogen Phosphorylase B"/>
    <property type="match status" value="2"/>
</dbReference>
<proteinExistence type="predicted"/>
<keyword evidence="2" id="KW-0328">Glycosyltransferase</keyword>
<sequence length="370" mass="39102">MRRLAAELERRGHRVAVWAVDRGDETTGVDEAVPGVHVRYLPAPLPTRSIRGVARFLAAFPSAWRSWASAARADRPDIVHVQCYGPNGPWATALAAVRRRPLVVGVHGETSGDADDAFGVSALQRYALRRSLARSAAVTACSAYAAADLARFGFAPGRATVVGNGVDTDEAEGSPPDDLPDRYLLALGRVDRVKGFDLLVRAFARARATGDIAADLSLVCAGDGPLVSAVKQLAQDLGVQGSVHWTGTLDRGAVVAVMARADALVVPSRSEAFGIVVLEAMRAGVPVVATNRGGVAEIVDDDVTGLLIDPEQSEDFARALGRITDPATRHRIGVAGRASVVIHSWQAVTDRVEDVYQDVLGPAHHDEALA</sequence>
<dbReference type="Pfam" id="PF00534">
    <property type="entry name" value="Glycos_transf_1"/>
    <property type="match status" value="1"/>
</dbReference>
<dbReference type="EMBL" id="BAABID010000004">
    <property type="protein sequence ID" value="GAA4720064.1"/>
    <property type="molecule type" value="Genomic_DNA"/>
</dbReference>
<accession>A0ABP8Y4K0</accession>
<evidence type="ECO:0000259" key="4">
    <source>
        <dbReference type="Pfam" id="PF00534"/>
    </source>
</evidence>
<keyword evidence="7" id="KW-1185">Reference proteome</keyword>
<dbReference type="PANTHER" id="PTHR45947:SF3">
    <property type="entry name" value="SULFOQUINOVOSYL TRANSFERASE SQD2"/>
    <property type="match status" value="1"/>
</dbReference>
<comment type="caution">
    <text evidence="6">The sequence shown here is derived from an EMBL/GenBank/DDBJ whole genome shotgun (WGS) entry which is preliminary data.</text>
</comment>
<dbReference type="InterPro" id="IPR001296">
    <property type="entry name" value="Glyco_trans_1"/>
</dbReference>
<gene>
    <name evidence="6" type="ORF">GCM10023216_06070</name>
</gene>
<reference evidence="7" key="1">
    <citation type="journal article" date="2019" name="Int. J. Syst. Evol. Microbiol.">
        <title>The Global Catalogue of Microorganisms (GCM) 10K type strain sequencing project: providing services to taxonomists for standard genome sequencing and annotation.</title>
        <authorList>
            <consortium name="The Broad Institute Genomics Platform"/>
            <consortium name="The Broad Institute Genome Sequencing Center for Infectious Disease"/>
            <person name="Wu L."/>
            <person name="Ma J."/>
        </authorList>
    </citation>
    <scope>NUCLEOTIDE SEQUENCE [LARGE SCALE GENOMIC DNA]</scope>
    <source>
        <strain evidence="7">JCM 18063</strain>
    </source>
</reference>
<evidence type="ECO:0000256" key="3">
    <source>
        <dbReference type="ARBA" id="ARBA00022679"/>
    </source>
</evidence>
<organism evidence="6 7">
    <name type="scientific">Isoptericola chiayiensis</name>
    <dbReference type="NCBI Taxonomy" id="579446"/>
    <lineage>
        <taxon>Bacteria</taxon>
        <taxon>Bacillati</taxon>
        <taxon>Actinomycetota</taxon>
        <taxon>Actinomycetes</taxon>
        <taxon>Micrococcales</taxon>
        <taxon>Promicromonosporaceae</taxon>
        <taxon>Isoptericola</taxon>
    </lineage>
</organism>
<evidence type="ECO:0000313" key="6">
    <source>
        <dbReference type="EMBL" id="GAA4720064.1"/>
    </source>
</evidence>
<evidence type="ECO:0000256" key="2">
    <source>
        <dbReference type="ARBA" id="ARBA00022676"/>
    </source>
</evidence>
<dbReference type="InterPro" id="IPR050194">
    <property type="entry name" value="Glycosyltransferase_grp1"/>
</dbReference>
<name>A0ABP8Y4K0_9MICO</name>
<dbReference type="Proteomes" id="UP001500956">
    <property type="component" value="Unassembled WGS sequence"/>
</dbReference>
<keyword evidence="3" id="KW-0808">Transferase</keyword>
<feature type="domain" description="Glycosyl transferase family 1" evidence="4">
    <location>
        <begin position="177"/>
        <end position="337"/>
    </location>
</feature>
<dbReference type="Pfam" id="PF13439">
    <property type="entry name" value="Glyco_transf_4"/>
    <property type="match status" value="1"/>
</dbReference>
<evidence type="ECO:0000259" key="5">
    <source>
        <dbReference type="Pfam" id="PF13439"/>
    </source>
</evidence>
<dbReference type="CDD" id="cd03801">
    <property type="entry name" value="GT4_PimA-like"/>
    <property type="match status" value="1"/>
</dbReference>
<protein>
    <recommendedName>
        <fullName evidence="1">D-inositol 3-phosphate glycosyltransferase</fullName>
    </recommendedName>
</protein>